<dbReference type="SUPFAM" id="SSF47384">
    <property type="entry name" value="Homodimeric domain of signal transducing histidine kinase"/>
    <property type="match status" value="1"/>
</dbReference>
<keyword evidence="4" id="KW-1003">Cell membrane</keyword>
<comment type="catalytic activity">
    <reaction evidence="1">
        <text>ATP + protein L-histidine = ADP + protein N-phospho-L-histidine.</text>
        <dbReference type="EC" id="2.7.13.3"/>
    </reaction>
</comment>
<evidence type="ECO:0000256" key="3">
    <source>
        <dbReference type="ARBA" id="ARBA00012438"/>
    </source>
</evidence>
<feature type="transmembrane region" description="Helical" evidence="15">
    <location>
        <begin position="401"/>
        <end position="420"/>
    </location>
</feature>
<evidence type="ECO:0000256" key="11">
    <source>
        <dbReference type="ARBA" id="ARBA00022989"/>
    </source>
</evidence>
<comment type="subcellular location">
    <subcellularLocation>
        <location evidence="2">Cell membrane</location>
        <topology evidence="2">Multi-pass membrane protein</topology>
    </subcellularLocation>
</comment>
<keyword evidence="14" id="KW-0175">Coiled coil</keyword>
<evidence type="ECO:0000256" key="8">
    <source>
        <dbReference type="ARBA" id="ARBA00022741"/>
    </source>
</evidence>
<dbReference type="Gene3D" id="3.30.565.10">
    <property type="entry name" value="Histidine kinase-like ATPase, C-terminal domain"/>
    <property type="match status" value="1"/>
</dbReference>
<keyword evidence="10" id="KW-0067">ATP-binding</keyword>
<evidence type="ECO:0000256" key="9">
    <source>
        <dbReference type="ARBA" id="ARBA00022777"/>
    </source>
</evidence>
<dbReference type="SMART" id="SM00388">
    <property type="entry name" value="HisKA"/>
    <property type="match status" value="1"/>
</dbReference>
<dbReference type="SUPFAM" id="SSF55874">
    <property type="entry name" value="ATPase domain of HSP90 chaperone/DNA topoisomerase II/histidine kinase"/>
    <property type="match status" value="1"/>
</dbReference>
<dbReference type="AlphaFoldDB" id="A0A9D1P134"/>
<dbReference type="PROSITE" id="PS50109">
    <property type="entry name" value="HIS_KIN"/>
    <property type="match status" value="1"/>
</dbReference>
<evidence type="ECO:0000259" key="16">
    <source>
        <dbReference type="PROSITE" id="PS50109"/>
    </source>
</evidence>
<dbReference type="InterPro" id="IPR003594">
    <property type="entry name" value="HATPase_dom"/>
</dbReference>
<keyword evidence="11 15" id="KW-1133">Transmembrane helix</keyword>
<proteinExistence type="predicted"/>
<dbReference type="InterPro" id="IPR004358">
    <property type="entry name" value="Sig_transdc_His_kin-like_C"/>
</dbReference>
<evidence type="ECO:0000256" key="2">
    <source>
        <dbReference type="ARBA" id="ARBA00004651"/>
    </source>
</evidence>
<feature type="transmembrane region" description="Helical" evidence="15">
    <location>
        <begin position="458"/>
        <end position="491"/>
    </location>
</feature>
<dbReference type="PANTHER" id="PTHR45528:SF1">
    <property type="entry name" value="SENSOR HISTIDINE KINASE CPXA"/>
    <property type="match status" value="1"/>
</dbReference>
<evidence type="ECO:0000256" key="6">
    <source>
        <dbReference type="ARBA" id="ARBA00022679"/>
    </source>
</evidence>
<dbReference type="GO" id="GO:0000155">
    <property type="term" value="F:phosphorelay sensor kinase activity"/>
    <property type="evidence" value="ECO:0007669"/>
    <property type="project" value="InterPro"/>
</dbReference>
<evidence type="ECO:0000256" key="14">
    <source>
        <dbReference type="SAM" id="Coils"/>
    </source>
</evidence>
<dbReference type="InterPro" id="IPR036890">
    <property type="entry name" value="HATPase_C_sf"/>
</dbReference>
<feature type="transmembrane region" description="Helical" evidence="15">
    <location>
        <begin position="12"/>
        <end position="35"/>
    </location>
</feature>
<dbReference type="PRINTS" id="PR00344">
    <property type="entry name" value="BCTRLSENSOR"/>
</dbReference>
<evidence type="ECO:0000256" key="13">
    <source>
        <dbReference type="ARBA" id="ARBA00023136"/>
    </source>
</evidence>
<evidence type="ECO:0000313" key="18">
    <source>
        <dbReference type="Proteomes" id="UP000886889"/>
    </source>
</evidence>
<dbReference type="InterPro" id="IPR036097">
    <property type="entry name" value="HisK_dim/P_sf"/>
</dbReference>
<reference evidence="17" key="1">
    <citation type="submission" date="2020-10" db="EMBL/GenBank/DDBJ databases">
        <authorList>
            <person name="Gilroy R."/>
        </authorList>
    </citation>
    <scope>NUCLEOTIDE SEQUENCE</scope>
    <source>
        <strain evidence="17">ChiBcec6-7307</strain>
    </source>
</reference>
<keyword evidence="9" id="KW-0418">Kinase</keyword>
<keyword evidence="7 15" id="KW-0812">Transmembrane</keyword>
<dbReference type="FunFam" id="1.10.287.130:FF:000001">
    <property type="entry name" value="Two-component sensor histidine kinase"/>
    <property type="match status" value="1"/>
</dbReference>
<dbReference type="Gene3D" id="1.10.287.130">
    <property type="match status" value="1"/>
</dbReference>
<dbReference type="Proteomes" id="UP000886889">
    <property type="component" value="Unassembled WGS sequence"/>
</dbReference>
<feature type="transmembrane region" description="Helical" evidence="15">
    <location>
        <begin position="320"/>
        <end position="342"/>
    </location>
</feature>
<evidence type="ECO:0000256" key="15">
    <source>
        <dbReference type="SAM" id="Phobius"/>
    </source>
</evidence>
<dbReference type="GO" id="GO:0005524">
    <property type="term" value="F:ATP binding"/>
    <property type="evidence" value="ECO:0007669"/>
    <property type="project" value="UniProtKB-KW"/>
</dbReference>
<evidence type="ECO:0000256" key="1">
    <source>
        <dbReference type="ARBA" id="ARBA00000085"/>
    </source>
</evidence>
<accession>A0A9D1P134</accession>
<evidence type="ECO:0000256" key="4">
    <source>
        <dbReference type="ARBA" id="ARBA00022475"/>
    </source>
</evidence>
<evidence type="ECO:0000256" key="12">
    <source>
        <dbReference type="ARBA" id="ARBA00023012"/>
    </source>
</evidence>
<keyword evidence="13 15" id="KW-0472">Membrane</keyword>
<protein>
    <recommendedName>
        <fullName evidence="3">histidine kinase</fullName>
        <ecNumber evidence="3">2.7.13.3</ecNumber>
    </recommendedName>
</protein>
<organism evidence="17 18">
    <name type="scientific">Candidatus Merdiplasma excrementigallinarum</name>
    <dbReference type="NCBI Taxonomy" id="2840864"/>
    <lineage>
        <taxon>Bacteria</taxon>
        <taxon>Bacillati</taxon>
        <taxon>Bacillota</taxon>
        <taxon>Clostridia</taxon>
        <taxon>Lachnospirales</taxon>
        <taxon>Lachnospiraceae</taxon>
        <taxon>Lachnospiraceae incertae sedis</taxon>
        <taxon>Candidatus Merdiplasma</taxon>
    </lineage>
</organism>
<keyword evidence="8" id="KW-0547">Nucleotide-binding</keyword>
<sequence>MKRFWYRMGVKSANVILQGLLVCVLVVCLTNVFYWTEGSFSISEMGKSFEETKLFLSLTERTVRSKIAYQENKELFERDGQYEELKEVDIRQYASGTQDETNLNLNTAYYIRDLLTFHENGENALRNRIEDLLNSGMTEQAAGEELKSEAQTLETVLPISGSRLADYSELSANPGTALLEYYQYLCETSRDVASRYQAYLTAQEDPQGLYNNEAPSNVQYYVENTSTRQRYTNMGVKSYSAAQRMVQNDEELEFLYVGERKFNIMAANSEYVMNEEASRWFIDTNFLGSGERVLLAVNVSYPIGDEIQEAYLAYEQREPVLLVSIVGAAGSGILLVLLLALLTAAAGRQEKGGAALLSGFDRIPTEIAAGLCLIVGVSWYLLVTEVAAGYLFRLLSFRGQLLLTAVTEYGVILFGFLSFVRRHKAGTLWSNSVCYAVLLGCRQAYSARKNSQRLVIGYVAFFALNIFFVGFFGLPGAVMALVLDMAVLLYLMRDEVGKQNVREGLYQISQGKLDYRIDTKAMTGESLEMSLAVNEMGEGLQKAVDSMVKNERLKAELITNVSHDIKTPLTSIINYVDLLKREELQNERAREYIRVLDQKSQRLKQLTEDLIEASKISSGNIELHMTELNLGQMLRQAYGECSERLEESRLEMEISMEKEPVVIRADGRQLWRVFENLFGNMAKYAMPGTKARLEMKRGQEGVEILFRNVCRQKLQMSADELQERFVRGDLSRSTEGTGLGLSIAKSLTELMGGRFQISLEDDSFQAALWFPYI</sequence>
<keyword evidence="6" id="KW-0808">Transferase</keyword>
<reference evidence="17" key="2">
    <citation type="journal article" date="2021" name="PeerJ">
        <title>Extensive microbial diversity within the chicken gut microbiome revealed by metagenomics and culture.</title>
        <authorList>
            <person name="Gilroy R."/>
            <person name="Ravi A."/>
            <person name="Getino M."/>
            <person name="Pursley I."/>
            <person name="Horton D.L."/>
            <person name="Alikhan N.F."/>
            <person name="Baker D."/>
            <person name="Gharbi K."/>
            <person name="Hall N."/>
            <person name="Watson M."/>
            <person name="Adriaenssens E.M."/>
            <person name="Foster-Nyarko E."/>
            <person name="Jarju S."/>
            <person name="Secka A."/>
            <person name="Antonio M."/>
            <person name="Oren A."/>
            <person name="Chaudhuri R.R."/>
            <person name="La Ragione R."/>
            <person name="Hildebrand F."/>
            <person name="Pallen M.J."/>
        </authorList>
    </citation>
    <scope>NUCLEOTIDE SEQUENCE</scope>
    <source>
        <strain evidence="17">ChiBcec6-7307</strain>
    </source>
</reference>
<comment type="caution">
    <text evidence="17">The sequence shown here is derived from an EMBL/GenBank/DDBJ whole genome shotgun (WGS) entry which is preliminary data.</text>
</comment>
<dbReference type="Pfam" id="PF02518">
    <property type="entry name" value="HATPase_c"/>
    <property type="match status" value="1"/>
</dbReference>
<dbReference type="Pfam" id="PF00512">
    <property type="entry name" value="HisKA"/>
    <property type="match status" value="1"/>
</dbReference>
<dbReference type="GO" id="GO:0005886">
    <property type="term" value="C:plasma membrane"/>
    <property type="evidence" value="ECO:0007669"/>
    <property type="project" value="UniProtKB-SubCell"/>
</dbReference>
<evidence type="ECO:0000256" key="5">
    <source>
        <dbReference type="ARBA" id="ARBA00022553"/>
    </source>
</evidence>
<dbReference type="EMBL" id="DVOS01000057">
    <property type="protein sequence ID" value="HIV23648.1"/>
    <property type="molecule type" value="Genomic_DNA"/>
</dbReference>
<evidence type="ECO:0000313" key="17">
    <source>
        <dbReference type="EMBL" id="HIV23648.1"/>
    </source>
</evidence>
<keyword evidence="5" id="KW-0597">Phosphoprotein</keyword>
<dbReference type="CDD" id="cd00082">
    <property type="entry name" value="HisKA"/>
    <property type="match status" value="1"/>
</dbReference>
<dbReference type="InterPro" id="IPR005467">
    <property type="entry name" value="His_kinase_dom"/>
</dbReference>
<evidence type="ECO:0000256" key="7">
    <source>
        <dbReference type="ARBA" id="ARBA00022692"/>
    </source>
</evidence>
<feature type="transmembrane region" description="Helical" evidence="15">
    <location>
        <begin position="363"/>
        <end position="381"/>
    </location>
</feature>
<dbReference type="SMART" id="SM00387">
    <property type="entry name" value="HATPase_c"/>
    <property type="match status" value="1"/>
</dbReference>
<evidence type="ECO:0000256" key="10">
    <source>
        <dbReference type="ARBA" id="ARBA00022840"/>
    </source>
</evidence>
<dbReference type="InterPro" id="IPR050398">
    <property type="entry name" value="HssS/ArlS-like"/>
</dbReference>
<keyword evidence="12" id="KW-0902">Two-component regulatory system</keyword>
<feature type="domain" description="Histidine kinase" evidence="16">
    <location>
        <begin position="560"/>
        <end position="773"/>
    </location>
</feature>
<dbReference type="PANTHER" id="PTHR45528">
    <property type="entry name" value="SENSOR HISTIDINE KINASE CPXA"/>
    <property type="match status" value="1"/>
</dbReference>
<dbReference type="EC" id="2.7.13.3" evidence="3"/>
<gene>
    <name evidence="17" type="ORF">IAC80_06880</name>
</gene>
<dbReference type="InterPro" id="IPR003661">
    <property type="entry name" value="HisK_dim/P_dom"/>
</dbReference>
<name>A0A9D1P134_9FIRM</name>
<feature type="coiled-coil region" evidence="14">
    <location>
        <begin position="579"/>
        <end position="616"/>
    </location>
</feature>